<proteinExistence type="predicted"/>
<evidence type="ECO:0000256" key="1">
    <source>
        <dbReference type="SAM" id="MobiDB-lite"/>
    </source>
</evidence>
<feature type="compositionally biased region" description="Basic residues" evidence="1">
    <location>
        <begin position="59"/>
        <end position="80"/>
    </location>
</feature>
<dbReference type="EMBL" id="CP144691">
    <property type="protein sequence ID" value="WVY93282.1"/>
    <property type="molecule type" value="Genomic_DNA"/>
</dbReference>
<dbReference type="AlphaFoldDB" id="A0AAQ3RHS8"/>
<keyword evidence="3" id="KW-1185">Reference proteome</keyword>
<gene>
    <name evidence="2" type="ORF">V8G54_032370</name>
</gene>
<evidence type="ECO:0000313" key="2">
    <source>
        <dbReference type="EMBL" id="WVY93282.1"/>
    </source>
</evidence>
<feature type="region of interest" description="Disordered" evidence="1">
    <location>
        <begin position="53"/>
        <end position="92"/>
    </location>
</feature>
<organism evidence="2 3">
    <name type="scientific">Vigna mungo</name>
    <name type="common">Black gram</name>
    <name type="synonym">Phaseolus mungo</name>
    <dbReference type="NCBI Taxonomy" id="3915"/>
    <lineage>
        <taxon>Eukaryota</taxon>
        <taxon>Viridiplantae</taxon>
        <taxon>Streptophyta</taxon>
        <taxon>Embryophyta</taxon>
        <taxon>Tracheophyta</taxon>
        <taxon>Spermatophyta</taxon>
        <taxon>Magnoliopsida</taxon>
        <taxon>eudicotyledons</taxon>
        <taxon>Gunneridae</taxon>
        <taxon>Pentapetalae</taxon>
        <taxon>rosids</taxon>
        <taxon>fabids</taxon>
        <taxon>Fabales</taxon>
        <taxon>Fabaceae</taxon>
        <taxon>Papilionoideae</taxon>
        <taxon>50 kb inversion clade</taxon>
        <taxon>NPAAA clade</taxon>
        <taxon>indigoferoid/millettioid clade</taxon>
        <taxon>Phaseoleae</taxon>
        <taxon>Vigna</taxon>
    </lineage>
</organism>
<reference evidence="2 3" key="1">
    <citation type="journal article" date="2023" name="Life. Sci Alliance">
        <title>Evolutionary insights into 3D genome organization and epigenetic landscape of Vigna mungo.</title>
        <authorList>
            <person name="Junaid A."/>
            <person name="Singh B."/>
            <person name="Bhatia S."/>
        </authorList>
    </citation>
    <scope>NUCLEOTIDE SEQUENCE [LARGE SCALE GENOMIC DNA]</scope>
    <source>
        <strain evidence="2">Urdbean</strain>
    </source>
</reference>
<protein>
    <submittedName>
        <fullName evidence="2">Uncharacterized protein</fullName>
    </submittedName>
</protein>
<accession>A0AAQ3RHS8</accession>
<feature type="compositionally biased region" description="Polar residues" evidence="1">
    <location>
        <begin position="81"/>
        <end position="92"/>
    </location>
</feature>
<evidence type="ECO:0000313" key="3">
    <source>
        <dbReference type="Proteomes" id="UP001374535"/>
    </source>
</evidence>
<name>A0AAQ3RHS8_VIGMU</name>
<sequence length="140" mass="16580">MSIFTCITNPNRRHKKILIRVFLFPIQPPCTEPIAIFMNELIEAFVFPPSSKKTEKIANRQRRTLAQRRKQRKTRKHRNASRTNTKMQCFENNHQNAMLRERPPELSSTVQCFQKPHFFPIAKNQFDPKKPKSLCHPNPN</sequence>
<dbReference type="Proteomes" id="UP001374535">
    <property type="component" value="Chromosome 10"/>
</dbReference>